<protein>
    <submittedName>
        <fullName evidence="5">Elongation factor 1-alpha 1</fullName>
    </submittedName>
</protein>
<dbReference type="Gene3D" id="3.40.50.300">
    <property type="entry name" value="P-loop containing nucleotide triphosphate hydrolases"/>
    <property type="match status" value="1"/>
</dbReference>
<name>G3HIQ8_CRIGR</name>
<dbReference type="AlphaFoldDB" id="G3HIQ8"/>
<proteinExistence type="predicted"/>
<keyword evidence="5" id="KW-0251">Elongation factor</keyword>
<evidence type="ECO:0000256" key="3">
    <source>
        <dbReference type="ARBA" id="ARBA00049117"/>
    </source>
</evidence>
<organism evidence="5 6">
    <name type="scientific">Cricetulus griseus</name>
    <name type="common">Chinese hamster</name>
    <name type="synonym">Cricetulus barabensis griseus</name>
    <dbReference type="NCBI Taxonomy" id="10029"/>
    <lineage>
        <taxon>Eukaryota</taxon>
        <taxon>Metazoa</taxon>
        <taxon>Chordata</taxon>
        <taxon>Craniata</taxon>
        <taxon>Vertebrata</taxon>
        <taxon>Euteleostomi</taxon>
        <taxon>Mammalia</taxon>
        <taxon>Eutheria</taxon>
        <taxon>Euarchontoglires</taxon>
        <taxon>Glires</taxon>
        <taxon>Rodentia</taxon>
        <taxon>Myomorpha</taxon>
        <taxon>Muroidea</taxon>
        <taxon>Cricetidae</taxon>
        <taxon>Cricetinae</taxon>
        <taxon>Cricetulus</taxon>
    </lineage>
</organism>
<keyword evidence="2" id="KW-0342">GTP-binding</keyword>
<evidence type="ECO:0000259" key="4">
    <source>
        <dbReference type="Pfam" id="PF00009"/>
    </source>
</evidence>
<evidence type="ECO:0000313" key="5">
    <source>
        <dbReference type="EMBL" id="EGW00934.1"/>
    </source>
</evidence>
<dbReference type="InParanoid" id="G3HIQ8"/>
<dbReference type="EMBL" id="JH000407">
    <property type="protein sequence ID" value="EGW00934.1"/>
    <property type="molecule type" value="Genomic_DNA"/>
</dbReference>
<keyword evidence="5" id="KW-0648">Protein biosynthesis</keyword>
<evidence type="ECO:0000256" key="1">
    <source>
        <dbReference type="ARBA" id="ARBA00022741"/>
    </source>
</evidence>
<dbReference type="STRING" id="10029.G3HIQ8"/>
<dbReference type="Pfam" id="PF00009">
    <property type="entry name" value="GTP_EFTU"/>
    <property type="match status" value="1"/>
</dbReference>
<dbReference type="SUPFAM" id="SSF52540">
    <property type="entry name" value="P-loop containing nucleoside triphosphate hydrolases"/>
    <property type="match status" value="1"/>
</dbReference>
<dbReference type="GO" id="GO:0003924">
    <property type="term" value="F:GTPase activity"/>
    <property type="evidence" value="ECO:0007669"/>
    <property type="project" value="InterPro"/>
</dbReference>
<feature type="domain" description="Tr-type G" evidence="4">
    <location>
        <begin position="9"/>
        <end position="110"/>
    </location>
</feature>
<keyword evidence="1" id="KW-0547">Nucleotide-binding</keyword>
<dbReference type="PANTHER" id="PTHR23115">
    <property type="entry name" value="TRANSLATION FACTOR"/>
    <property type="match status" value="1"/>
</dbReference>
<dbReference type="GO" id="GO:0003746">
    <property type="term" value="F:translation elongation factor activity"/>
    <property type="evidence" value="ECO:0007669"/>
    <property type="project" value="UniProtKB-KW"/>
</dbReference>
<dbReference type="PRINTS" id="PR00315">
    <property type="entry name" value="ELONGATNFCT"/>
</dbReference>
<dbReference type="Proteomes" id="UP000001075">
    <property type="component" value="Unassembled WGS sequence"/>
</dbReference>
<dbReference type="InterPro" id="IPR000795">
    <property type="entry name" value="T_Tr_GTP-bd_dom"/>
</dbReference>
<accession>G3HIQ8</accession>
<gene>
    <name evidence="5" type="ORF">I79_010534</name>
</gene>
<sequence length="124" mass="13597">MGKGSFKYTLALDKLKAEHEHGITIDTSLWKSETSKHYVTIIDAPGYRDFIKNIITDTNQVGCAVLTVVAGVSELEASVFKSEQILEYALLVYMLGIKQLIVGASKMDSCWSQAPSGSLPKEQV</sequence>
<dbReference type="InterPro" id="IPR050100">
    <property type="entry name" value="TRAFAC_GTPase_members"/>
</dbReference>
<evidence type="ECO:0000313" key="6">
    <source>
        <dbReference type="Proteomes" id="UP000001075"/>
    </source>
</evidence>
<evidence type="ECO:0000256" key="2">
    <source>
        <dbReference type="ARBA" id="ARBA00023134"/>
    </source>
</evidence>
<dbReference type="InterPro" id="IPR027417">
    <property type="entry name" value="P-loop_NTPase"/>
</dbReference>
<comment type="catalytic activity">
    <reaction evidence="3">
        <text>GTP + H2O = GDP + phosphate + H(+)</text>
        <dbReference type="Rhea" id="RHEA:19669"/>
        <dbReference type="ChEBI" id="CHEBI:15377"/>
        <dbReference type="ChEBI" id="CHEBI:15378"/>
        <dbReference type="ChEBI" id="CHEBI:37565"/>
        <dbReference type="ChEBI" id="CHEBI:43474"/>
        <dbReference type="ChEBI" id="CHEBI:58189"/>
    </reaction>
    <physiologicalReaction direction="left-to-right" evidence="3">
        <dbReference type="Rhea" id="RHEA:19670"/>
    </physiologicalReaction>
</comment>
<reference evidence="6" key="1">
    <citation type="journal article" date="2011" name="Nat. Biotechnol.">
        <title>The genomic sequence of the Chinese hamster ovary (CHO)-K1 cell line.</title>
        <authorList>
            <person name="Xu X."/>
            <person name="Nagarajan H."/>
            <person name="Lewis N.E."/>
            <person name="Pan S."/>
            <person name="Cai Z."/>
            <person name="Liu X."/>
            <person name="Chen W."/>
            <person name="Xie M."/>
            <person name="Wang W."/>
            <person name="Hammond S."/>
            <person name="Andersen M.R."/>
            <person name="Neff N."/>
            <person name="Passarelli B."/>
            <person name="Koh W."/>
            <person name="Fan H.C."/>
            <person name="Wang J."/>
            <person name="Gui Y."/>
            <person name="Lee K.H."/>
            <person name="Betenbaugh M.J."/>
            <person name="Quake S.R."/>
            <person name="Famili I."/>
            <person name="Palsson B.O."/>
            <person name="Wang J."/>
        </authorList>
    </citation>
    <scope>NUCLEOTIDE SEQUENCE [LARGE SCALE GENOMIC DNA]</scope>
    <source>
        <strain evidence="6">CHO K1 cell line</strain>
    </source>
</reference>
<dbReference type="GO" id="GO:0005525">
    <property type="term" value="F:GTP binding"/>
    <property type="evidence" value="ECO:0007669"/>
    <property type="project" value="UniProtKB-KW"/>
</dbReference>